<evidence type="ECO:0000313" key="5">
    <source>
        <dbReference type="Proteomes" id="UP000318478"/>
    </source>
</evidence>
<dbReference type="OrthoDB" id="7488837at2"/>
<feature type="compositionally biased region" description="Polar residues" evidence="1">
    <location>
        <begin position="274"/>
        <end position="283"/>
    </location>
</feature>
<reference evidence="4 5" key="1">
    <citation type="submission" date="2019-02" db="EMBL/GenBank/DDBJ databases">
        <title>Deep-cultivation of Planctomycetes and their phenomic and genomic characterization uncovers novel biology.</title>
        <authorList>
            <person name="Wiegand S."/>
            <person name="Jogler M."/>
            <person name="Boedeker C."/>
            <person name="Pinto D."/>
            <person name="Vollmers J."/>
            <person name="Rivas-Marin E."/>
            <person name="Kohn T."/>
            <person name="Peeters S.H."/>
            <person name="Heuer A."/>
            <person name="Rast P."/>
            <person name="Oberbeckmann S."/>
            <person name="Bunk B."/>
            <person name="Jeske O."/>
            <person name="Meyerdierks A."/>
            <person name="Storesund J.E."/>
            <person name="Kallscheuer N."/>
            <person name="Luecker S."/>
            <person name="Lage O.M."/>
            <person name="Pohl T."/>
            <person name="Merkel B.J."/>
            <person name="Hornburger P."/>
            <person name="Mueller R.-W."/>
            <person name="Bruemmer F."/>
            <person name="Labrenz M."/>
            <person name="Spormann A.M."/>
            <person name="Op Den Camp H."/>
            <person name="Overmann J."/>
            <person name="Amann R."/>
            <person name="Jetten M.S.M."/>
            <person name="Mascher T."/>
            <person name="Medema M.H."/>
            <person name="Devos D.P."/>
            <person name="Kaster A.-K."/>
            <person name="Ovreas L."/>
            <person name="Rohde M."/>
            <person name="Galperin M.Y."/>
            <person name="Jogler C."/>
        </authorList>
    </citation>
    <scope>NUCLEOTIDE SEQUENCE [LARGE SCALE GENOMIC DNA]</scope>
    <source>
        <strain evidence="4 5">Pla123a</strain>
    </source>
</reference>
<evidence type="ECO:0000313" key="4">
    <source>
        <dbReference type="EMBL" id="TWT67039.1"/>
    </source>
</evidence>
<comment type="caution">
    <text evidence="4">The sequence shown here is derived from an EMBL/GenBank/DDBJ whole genome shotgun (WGS) entry which is preliminary data.</text>
</comment>
<dbReference type="InterPro" id="IPR005090">
    <property type="entry name" value="RepC_N"/>
</dbReference>
<evidence type="ECO:0000259" key="3">
    <source>
        <dbReference type="Pfam" id="PF11800"/>
    </source>
</evidence>
<feature type="region of interest" description="Disordered" evidence="1">
    <location>
        <begin position="253"/>
        <end position="295"/>
    </location>
</feature>
<feature type="compositionally biased region" description="Polar residues" evidence="1">
    <location>
        <begin position="253"/>
        <end position="267"/>
    </location>
</feature>
<feature type="domain" description="Plasmid replication protein C N-terminal" evidence="2">
    <location>
        <begin position="21"/>
        <end position="187"/>
    </location>
</feature>
<dbReference type="Pfam" id="PF03428">
    <property type="entry name" value="RP-C"/>
    <property type="match status" value="1"/>
</dbReference>
<dbReference type="EMBL" id="SJPO01000013">
    <property type="protein sequence ID" value="TWT67039.1"/>
    <property type="molecule type" value="Genomic_DNA"/>
</dbReference>
<accession>A0A5C5XWY3</accession>
<proteinExistence type="predicted"/>
<organism evidence="4 5">
    <name type="scientific">Posidoniimonas polymericola</name>
    <dbReference type="NCBI Taxonomy" id="2528002"/>
    <lineage>
        <taxon>Bacteria</taxon>
        <taxon>Pseudomonadati</taxon>
        <taxon>Planctomycetota</taxon>
        <taxon>Planctomycetia</taxon>
        <taxon>Pirellulales</taxon>
        <taxon>Lacipirellulaceae</taxon>
        <taxon>Posidoniimonas</taxon>
    </lineage>
</organism>
<evidence type="ECO:0000256" key="1">
    <source>
        <dbReference type="SAM" id="MobiDB-lite"/>
    </source>
</evidence>
<dbReference type="RefSeq" id="WP_146591070.1">
    <property type="nucleotide sequence ID" value="NZ_SJPO01000013.1"/>
</dbReference>
<dbReference type="Proteomes" id="UP000318478">
    <property type="component" value="Unassembled WGS sequence"/>
</dbReference>
<keyword evidence="5" id="KW-1185">Reference proteome</keyword>
<sequence length="423" mass="46998">MQQSLSTNSLYVHRGRIASDAYRRATLMADDFTGLEEGADRYALLLLVKKVGKQAGFTPRMIHLLDYYLAFTRDIDWEEGSRPVVYQSLSRTALDLGVSERQVQNLEKALFEAGAIGWNDSGNHKRYGQRCQETGRLLWAYGVDLTPLAYLREELETKLAEKRLYDDAWMATKRAISACRRQLRAHLAEWSAEEVHRTLEFVARYDEIAVQLRTHLDLAAIRLLLEAHESLLSALLDAMEVEAAEIGDLAQRASTPAKTAKGSSTSEPEFVHYKSTTQSSKATGSRPDSGLQESVAEAPATNDLVACSGLTHVTLAMAVGAASDRLAARLRHTPEWRDVVEAAYQLRPELGVSQASWGEACAVLGRTGAALCLLVTDRATLRSEDPVERPAAYFRGMVHRAERGELRLHRSLFGLLERDRSVA</sequence>
<evidence type="ECO:0000259" key="2">
    <source>
        <dbReference type="Pfam" id="PF03428"/>
    </source>
</evidence>
<dbReference type="AlphaFoldDB" id="A0A5C5XWY3"/>
<dbReference type="NCBIfam" id="NF040974">
    <property type="entry name" value="RepABC_RepC"/>
    <property type="match status" value="1"/>
</dbReference>
<protein>
    <submittedName>
        <fullName evidence="4">Uncharacterized protein</fullName>
    </submittedName>
</protein>
<gene>
    <name evidence="4" type="ORF">Pla123a_44690</name>
</gene>
<feature type="domain" description="Plasmid replication protein C C-terminal" evidence="3">
    <location>
        <begin position="332"/>
        <end position="417"/>
    </location>
</feature>
<dbReference type="Pfam" id="PF11800">
    <property type="entry name" value="RP-C_C"/>
    <property type="match status" value="1"/>
</dbReference>
<dbReference type="InterPro" id="IPR047611">
    <property type="entry name" value="RepABC_RepC"/>
</dbReference>
<name>A0A5C5XWY3_9BACT</name>
<dbReference type="InterPro" id="IPR021760">
    <property type="entry name" value="RepC_C"/>
</dbReference>